<feature type="region of interest" description="Disordered" evidence="1">
    <location>
        <begin position="243"/>
        <end position="303"/>
    </location>
</feature>
<evidence type="ECO:0000313" key="2">
    <source>
        <dbReference type="EnsemblPlants" id="Zm00001eb159090_P001"/>
    </source>
</evidence>
<dbReference type="InParanoid" id="A0A804NGI1"/>
<feature type="compositionally biased region" description="Basic residues" evidence="1">
    <location>
        <begin position="120"/>
        <end position="132"/>
    </location>
</feature>
<reference evidence="2" key="2">
    <citation type="submission" date="2019-07" db="EMBL/GenBank/DDBJ databases">
        <authorList>
            <person name="Seetharam A."/>
            <person name="Woodhouse M."/>
            <person name="Cannon E."/>
        </authorList>
    </citation>
    <scope>NUCLEOTIDE SEQUENCE [LARGE SCALE GENOMIC DNA]</scope>
    <source>
        <strain evidence="2">cv. B73</strain>
    </source>
</reference>
<feature type="compositionally biased region" description="Basic residues" evidence="1">
    <location>
        <begin position="100"/>
        <end position="110"/>
    </location>
</feature>
<dbReference type="Gramene" id="Zm00001eb159090_T001">
    <property type="protein sequence ID" value="Zm00001eb159090_P001"/>
    <property type="gene ID" value="Zm00001eb159090"/>
</dbReference>
<feature type="compositionally biased region" description="Gly residues" evidence="1">
    <location>
        <begin position="168"/>
        <end position="187"/>
    </location>
</feature>
<gene>
    <name evidence="2" type="primary">LOC100191207</name>
</gene>
<organism evidence="2 3">
    <name type="scientific">Zea mays</name>
    <name type="common">Maize</name>
    <dbReference type="NCBI Taxonomy" id="4577"/>
    <lineage>
        <taxon>Eukaryota</taxon>
        <taxon>Viridiplantae</taxon>
        <taxon>Streptophyta</taxon>
        <taxon>Embryophyta</taxon>
        <taxon>Tracheophyta</taxon>
        <taxon>Spermatophyta</taxon>
        <taxon>Magnoliopsida</taxon>
        <taxon>Liliopsida</taxon>
        <taxon>Poales</taxon>
        <taxon>Poaceae</taxon>
        <taxon>PACMAD clade</taxon>
        <taxon>Panicoideae</taxon>
        <taxon>Andropogonodae</taxon>
        <taxon>Andropogoneae</taxon>
        <taxon>Tripsacinae</taxon>
        <taxon>Zea</taxon>
    </lineage>
</organism>
<protein>
    <submittedName>
        <fullName evidence="2">Uncharacterized protein</fullName>
    </submittedName>
</protein>
<reference evidence="2" key="3">
    <citation type="submission" date="2021-05" db="UniProtKB">
        <authorList>
            <consortium name="EnsemblPlants"/>
        </authorList>
    </citation>
    <scope>IDENTIFICATION</scope>
    <source>
        <strain evidence="2">cv. B73</strain>
    </source>
</reference>
<accession>A0A804NGI1</accession>
<feature type="region of interest" description="Disordered" evidence="1">
    <location>
        <begin position="150"/>
        <end position="216"/>
    </location>
</feature>
<dbReference type="EnsemblPlants" id="Zm00001eb159090_T001">
    <property type="protein sequence ID" value="Zm00001eb159090_P001"/>
    <property type="gene ID" value="Zm00001eb159090"/>
</dbReference>
<dbReference type="AlphaFoldDB" id="A0A804NGI1"/>
<sequence length="303" mass="31369">RTGATRVGYTTSHALSHTPLAGSRRIALQASASLCAVPPQTPAPKRASATATDGCRRGHCQGRAVPLPRGGEGTRARGAGGWPGRVPPRLRRVPLDCRRGPAHPPRRRFLPRPTAPLLPRRQRHRGRPRHALPPRRGLILAAGLQRRRRAAPVPRVPWPGAAADHRGGGALRAGGAAGGGVRGQGGGAREDVARPAPAAEHVGEDGRRRRRRRSGQCGVAGAAASQVGERQAAATAVVVVGGGGGGGGAGGGRRRGVPAGGRGVHREAADLVPPRGVPGRPCRRRWGRRPGDRRRRGGGAVSE</sequence>
<name>A0A804NGI1_MAIZE</name>
<feature type="region of interest" description="Disordered" evidence="1">
    <location>
        <begin position="63"/>
        <end position="132"/>
    </location>
</feature>
<keyword evidence="3" id="KW-1185">Reference proteome</keyword>
<feature type="compositionally biased region" description="Gly residues" evidence="1">
    <location>
        <begin position="70"/>
        <end position="83"/>
    </location>
</feature>
<evidence type="ECO:0000256" key="1">
    <source>
        <dbReference type="SAM" id="MobiDB-lite"/>
    </source>
</evidence>
<evidence type="ECO:0000313" key="3">
    <source>
        <dbReference type="Proteomes" id="UP000007305"/>
    </source>
</evidence>
<proteinExistence type="predicted"/>
<feature type="compositionally biased region" description="Basic residues" evidence="1">
    <location>
        <begin position="281"/>
        <end position="297"/>
    </location>
</feature>
<reference evidence="3" key="1">
    <citation type="submission" date="2015-12" db="EMBL/GenBank/DDBJ databases">
        <title>Update maize B73 reference genome by single molecule sequencing technologies.</title>
        <authorList>
            <consortium name="Maize Genome Sequencing Project"/>
            <person name="Ware D."/>
        </authorList>
    </citation>
    <scope>NUCLEOTIDE SEQUENCE [LARGE SCALE GENOMIC DNA]</scope>
    <source>
        <strain evidence="3">cv. B73</strain>
    </source>
</reference>
<dbReference type="Proteomes" id="UP000007305">
    <property type="component" value="Chromosome 3"/>
</dbReference>